<dbReference type="InterPro" id="IPR042197">
    <property type="entry name" value="Apaf_helical"/>
</dbReference>
<dbReference type="PANTHER" id="PTHR36766">
    <property type="entry name" value="PLANT BROAD-SPECTRUM MILDEW RESISTANCE PROTEIN RPW8"/>
    <property type="match status" value="1"/>
</dbReference>
<dbReference type="InterPro" id="IPR032675">
    <property type="entry name" value="LRR_dom_sf"/>
</dbReference>
<dbReference type="GO" id="GO:0051707">
    <property type="term" value="P:response to other organism"/>
    <property type="evidence" value="ECO:0007669"/>
    <property type="project" value="UniProtKB-ARBA"/>
</dbReference>
<evidence type="ECO:0000256" key="3">
    <source>
        <dbReference type="ARBA" id="ARBA00022821"/>
    </source>
</evidence>
<evidence type="ECO:0000313" key="10">
    <source>
        <dbReference type="Proteomes" id="UP000594261"/>
    </source>
</evidence>
<dbReference type="SUPFAM" id="SSF52058">
    <property type="entry name" value="L domain-like"/>
    <property type="match status" value="1"/>
</dbReference>
<dbReference type="InterPro" id="IPR036388">
    <property type="entry name" value="WH-like_DNA-bd_sf"/>
</dbReference>
<dbReference type="Gene3D" id="3.40.50.300">
    <property type="entry name" value="P-loop containing nucleotide triphosphate hydrolases"/>
    <property type="match status" value="1"/>
</dbReference>
<feature type="domain" description="NB-ARC" evidence="5">
    <location>
        <begin position="171"/>
        <end position="342"/>
    </location>
</feature>
<keyword evidence="10" id="KW-1185">Reference proteome</keyword>
<evidence type="ECO:0000256" key="4">
    <source>
        <dbReference type="ARBA" id="ARBA00022840"/>
    </source>
</evidence>
<dbReference type="GO" id="GO:0043531">
    <property type="term" value="F:ADP binding"/>
    <property type="evidence" value="ECO:0007669"/>
    <property type="project" value="InterPro"/>
</dbReference>
<dbReference type="Gene3D" id="1.10.10.10">
    <property type="entry name" value="Winged helix-like DNA-binding domain superfamily/Winged helix DNA-binding domain"/>
    <property type="match status" value="1"/>
</dbReference>
<keyword evidence="1" id="KW-0677">Repeat</keyword>
<dbReference type="Pfam" id="PF23559">
    <property type="entry name" value="WHD_DRP"/>
    <property type="match status" value="1"/>
</dbReference>
<evidence type="ECO:0000256" key="1">
    <source>
        <dbReference type="ARBA" id="ARBA00022737"/>
    </source>
</evidence>
<dbReference type="InterPro" id="IPR002182">
    <property type="entry name" value="NB-ARC"/>
</dbReference>
<evidence type="ECO:0000256" key="2">
    <source>
        <dbReference type="ARBA" id="ARBA00022741"/>
    </source>
</evidence>
<dbReference type="GO" id="GO:0006952">
    <property type="term" value="P:defense response"/>
    <property type="evidence" value="ECO:0007669"/>
    <property type="project" value="UniProtKB-KW"/>
</dbReference>
<dbReference type="OMA" id="MRINTIP"/>
<name>A0A7N2LCD4_QUELO</name>
<evidence type="ECO:0000259" key="6">
    <source>
        <dbReference type="Pfam" id="PF18052"/>
    </source>
</evidence>
<dbReference type="Proteomes" id="UP000594261">
    <property type="component" value="Chromosome 4"/>
</dbReference>
<reference evidence="9" key="2">
    <citation type="submission" date="2021-01" db="UniProtKB">
        <authorList>
            <consortium name="EnsemblPlants"/>
        </authorList>
    </citation>
    <scope>IDENTIFICATION</scope>
</reference>
<dbReference type="SUPFAM" id="SSF52540">
    <property type="entry name" value="P-loop containing nucleoside triphosphate hydrolases"/>
    <property type="match status" value="1"/>
</dbReference>
<dbReference type="EMBL" id="LRBV02000004">
    <property type="status" value="NOT_ANNOTATED_CDS"/>
    <property type="molecule type" value="Genomic_DNA"/>
</dbReference>
<protein>
    <submittedName>
        <fullName evidence="9">Uncharacterized protein</fullName>
    </submittedName>
</protein>
<dbReference type="InterPro" id="IPR058922">
    <property type="entry name" value="WHD_DRP"/>
</dbReference>
<evidence type="ECO:0000259" key="5">
    <source>
        <dbReference type="Pfam" id="PF00931"/>
    </source>
</evidence>
<dbReference type="Gene3D" id="1.10.8.430">
    <property type="entry name" value="Helical domain of apoptotic protease-activating factors"/>
    <property type="match status" value="1"/>
</dbReference>
<feature type="domain" description="Disease resistance protein winged helix" evidence="7">
    <location>
        <begin position="427"/>
        <end position="499"/>
    </location>
</feature>
<keyword evidence="3" id="KW-0611">Plant defense</keyword>
<reference evidence="9 10" key="1">
    <citation type="journal article" date="2016" name="G3 (Bethesda)">
        <title>First Draft Assembly and Annotation of the Genome of a California Endemic Oak Quercus lobata Nee (Fagaceae).</title>
        <authorList>
            <person name="Sork V.L."/>
            <person name="Fitz-Gibbon S.T."/>
            <person name="Puiu D."/>
            <person name="Crepeau M."/>
            <person name="Gugger P.F."/>
            <person name="Sherman R."/>
            <person name="Stevens K."/>
            <person name="Langley C.H."/>
            <person name="Pellegrini M."/>
            <person name="Salzberg S.L."/>
        </authorList>
    </citation>
    <scope>NUCLEOTIDE SEQUENCE [LARGE SCALE GENOMIC DNA]</scope>
    <source>
        <strain evidence="9 10">cv. SW786</strain>
    </source>
</reference>
<dbReference type="PANTHER" id="PTHR36766:SF38">
    <property type="entry name" value="DISEASE RESISTANCE PROTEIN RGA3"/>
    <property type="match status" value="1"/>
</dbReference>
<feature type="domain" description="Disease resistance R13L4/SHOC-2-like LRR" evidence="8">
    <location>
        <begin position="572"/>
        <end position="679"/>
    </location>
</feature>
<dbReference type="InterPro" id="IPR055414">
    <property type="entry name" value="LRR_R13L4/SHOC2-like"/>
</dbReference>
<dbReference type="Gene3D" id="1.20.5.4130">
    <property type="match status" value="1"/>
</dbReference>
<dbReference type="InParanoid" id="A0A7N2LCD4"/>
<dbReference type="GO" id="GO:0005524">
    <property type="term" value="F:ATP binding"/>
    <property type="evidence" value="ECO:0007669"/>
    <property type="project" value="UniProtKB-KW"/>
</dbReference>
<sequence>MAEGVLYDVAAGIIGKAGNLALKEIVLIWSVNDEITKLGETVSIIKAVLLDAETKQHNSEVIKLWLKSLKDAMCDAHDLLDEISTEALQREVMTRDKKAKEVRIFFSKSNQLAYGLRMGHKVKAMRERFDAIAAVRNKFGLEECPEERQVRYKAREQTYSHVHAEAVIGREGDKKAIIRSLLNANAKENVLVLPIVGIGGLGKTAVAQLVFNDEEIKNYFELKLWVCVSENFNVKIIVEKIMECVKNKKPKDLEMNTLVNDLQKEINGKRYLLVLDDVWNGDREEWLSLKNILEGGKSGSRILVTTRSEKVAEITKSMQSHLLRGLDDQQSWSLLKKMAFKEGEELKNASFEKIGNEILMKCGGIPLAIRAIGGLLYLKKSVEEWQSFKDNELLTISQNDNGILPTLKLSYDHLPSHLKQRFAFCSIFPKDYKIEKSSLIYMWMAQGFIKLYNEKKCPEDVGDEYFMNLLWRSFFQEVEEDELSNISKFKIHDLMHDIAIQVMGTESTTIYSKDNVIDDKTRHVSFGDMLFSSSEIPISLYRARRIKTFLLPGQRGGYVTSNLGSSTYSAIVASFKFIHLLDLHKMRINTIPSSIKNLKHLRYLDLSENDDIEMLPNSIVKLYNLQTLILSKCDKLKELPRDINKLVNLRFVMSKGRIDSVPRSYGELKELNRLNKLRGNLSIENLKYEKDAALEYKDANLKEKQRHDRLYLNWVEEDIDEVGAGYDDMSLEALQPHINLKSLSLERLNLKQSLKRMMINNKTSSGNLPSIVSSSSSTIVAPLSKLSDMYIEEALPEECLPNLISLRTLYLVKCPLPQGIRYLTALQNLYVWNSEVVDLSNDWDEMEWQGLRTLLSLQFYKLLKLKRCKKQIGEDWHKISHIPNLKGALSRQEEAPESILLGELNWATVP</sequence>
<keyword evidence="4" id="KW-0067">ATP-binding</keyword>
<dbReference type="Gramene" id="QL04p001841:mrna">
    <property type="protein sequence ID" value="QL04p001841:mrna"/>
    <property type="gene ID" value="QL04p001841"/>
</dbReference>
<accession>A0A7N2LCD4</accession>
<keyword evidence="2" id="KW-0547">Nucleotide-binding</keyword>
<dbReference type="EnsemblPlants" id="QL04p001841:mrna">
    <property type="protein sequence ID" value="QL04p001841:mrna"/>
    <property type="gene ID" value="QL04p001841"/>
</dbReference>
<dbReference type="Pfam" id="PF00931">
    <property type="entry name" value="NB-ARC"/>
    <property type="match status" value="1"/>
</dbReference>
<dbReference type="Pfam" id="PF23598">
    <property type="entry name" value="LRR_14"/>
    <property type="match status" value="1"/>
</dbReference>
<evidence type="ECO:0000313" key="9">
    <source>
        <dbReference type="EnsemblPlants" id="QL04p001841:mrna"/>
    </source>
</evidence>
<dbReference type="Pfam" id="PF18052">
    <property type="entry name" value="Rx_N"/>
    <property type="match status" value="1"/>
</dbReference>
<dbReference type="InterPro" id="IPR027417">
    <property type="entry name" value="P-loop_NTPase"/>
</dbReference>
<feature type="domain" description="Disease resistance N-terminal" evidence="6">
    <location>
        <begin position="13"/>
        <end position="97"/>
    </location>
</feature>
<evidence type="ECO:0000259" key="7">
    <source>
        <dbReference type="Pfam" id="PF23559"/>
    </source>
</evidence>
<dbReference type="PRINTS" id="PR00364">
    <property type="entry name" value="DISEASERSIST"/>
</dbReference>
<organism evidence="9 10">
    <name type="scientific">Quercus lobata</name>
    <name type="common">Valley oak</name>
    <dbReference type="NCBI Taxonomy" id="97700"/>
    <lineage>
        <taxon>Eukaryota</taxon>
        <taxon>Viridiplantae</taxon>
        <taxon>Streptophyta</taxon>
        <taxon>Embryophyta</taxon>
        <taxon>Tracheophyta</taxon>
        <taxon>Spermatophyta</taxon>
        <taxon>Magnoliopsida</taxon>
        <taxon>eudicotyledons</taxon>
        <taxon>Gunneridae</taxon>
        <taxon>Pentapetalae</taxon>
        <taxon>rosids</taxon>
        <taxon>fabids</taxon>
        <taxon>Fagales</taxon>
        <taxon>Fagaceae</taxon>
        <taxon>Quercus</taxon>
    </lineage>
</organism>
<dbReference type="FunFam" id="3.40.50.300:FF:001091">
    <property type="entry name" value="Probable disease resistance protein At1g61300"/>
    <property type="match status" value="1"/>
</dbReference>
<proteinExistence type="predicted"/>
<dbReference type="InterPro" id="IPR041118">
    <property type="entry name" value="Rx_N"/>
</dbReference>
<dbReference type="FunFam" id="1.10.10.10:FF:000322">
    <property type="entry name" value="Probable disease resistance protein At1g63360"/>
    <property type="match status" value="1"/>
</dbReference>
<dbReference type="Gene3D" id="3.80.10.10">
    <property type="entry name" value="Ribonuclease Inhibitor"/>
    <property type="match status" value="1"/>
</dbReference>
<dbReference type="AlphaFoldDB" id="A0A7N2LCD4"/>
<evidence type="ECO:0000259" key="8">
    <source>
        <dbReference type="Pfam" id="PF23598"/>
    </source>
</evidence>